<gene>
    <name evidence="4" type="ORF">HPB52_011067</name>
</gene>
<evidence type="ECO:0000256" key="2">
    <source>
        <dbReference type="SAM" id="Phobius"/>
    </source>
</evidence>
<keyword evidence="2" id="KW-0472">Membrane</keyword>
<reference evidence="4" key="2">
    <citation type="submission" date="2021-09" db="EMBL/GenBank/DDBJ databases">
        <authorList>
            <person name="Jia N."/>
            <person name="Wang J."/>
            <person name="Shi W."/>
            <person name="Du L."/>
            <person name="Sun Y."/>
            <person name="Zhan W."/>
            <person name="Jiang J."/>
            <person name="Wang Q."/>
            <person name="Zhang B."/>
            <person name="Ji P."/>
            <person name="Sakyi L.B."/>
            <person name="Cui X."/>
            <person name="Yuan T."/>
            <person name="Jiang B."/>
            <person name="Yang W."/>
            <person name="Lam T.T.-Y."/>
            <person name="Chang Q."/>
            <person name="Ding S."/>
            <person name="Wang X."/>
            <person name="Zhu J."/>
            <person name="Ruan X."/>
            <person name="Zhao L."/>
            <person name="Wei J."/>
            <person name="Que T."/>
            <person name="Du C."/>
            <person name="Cheng J."/>
            <person name="Dai P."/>
            <person name="Han X."/>
            <person name="Huang E."/>
            <person name="Gao Y."/>
            <person name="Liu J."/>
            <person name="Shao H."/>
            <person name="Ye R."/>
            <person name="Li L."/>
            <person name="Wei W."/>
            <person name="Wang X."/>
            <person name="Wang C."/>
            <person name="Huo Q."/>
            <person name="Li W."/>
            <person name="Guo W."/>
            <person name="Chen H."/>
            <person name="Chen S."/>
            <person name="Zhou L."/>
            <person name="Zhou L."/>
            <person name="Ni X."/>
            <person name="Tian J."/>
            <person name="Zhou Y."/>
            <person name="Sheng Y."/>
            <person name="Liu T."/>
            <person name="Pan Y."/>
            <person name="Xia L."/>
            <person name="Li J."/>
            <person name="Zhao F."/>
            <person name="Cao W."/>
        </authorList>
    </citation>
    <scope>NUCLEOTIDE SEQUENCE</scope>
    <source>
        <strain evidence="4">Rsan-2018</strain>
        <tissue evidence="4">Larvae</tissue>
    </source>
</reference>
<name>A0A9D4QAV7_RHISA</name>
<keyword evidence="5" id="KW-1185">Reference proteome</keyword>
<dbReference type="Proteomes" id="UP000821837">
    <property type="component" value="Chromosome 11"/>
</dbReference>
<feature type="compositionally biased region" description="Polar residues" evidence="1">
    <location>
        <begin position="47"/>
        <end position="57"/>
    </location>
</feature>
<organism evidence="4 5">
    <name type="scientific">Rhipicephalus sanguineus</name>
    <name type="common">Brown dog tick</name>
    <name type="synonym">Ixodes sanguineus</name>
    <dbReference type="NCBI Taxonomy" id="34632"/>
    <lineage>
        <taxon>Eukaryota</taxon>
        <taxon>Metazoa</taxon>
        <taxon>Ecdysozoa</taxon>
        <taxon>Arthropoda</taxon>
        <taxon>Chelicerata</taxon>
        <taxon>Arachnida</taxon>
        <taxon>Acari</taxon>
        <taxon>Parasitiformes</taxon>
        <taxon>Ixodida</taxon>
        <taxon>Ixodoidea</taxon>
        <taxon>Ixodidae</taxon>
        <taxon>Rhipicephalinae</taxon>
        <taxon>Rhipicephalus</taxon>
        <taxon>Rhipicephalus</taxon>
    </lineage>
</organism>
<evidence type="ECO:0000313" key="5">
    <source>
        <dbReference type="Proteomes" id="UP000821837"/>
    </source>
</evidence>
<feature type="transmembrane region" description="Helical" evidence="2">
    <location>
        <begin position="83"/>
        <end position="108"/>
    </location>
</feature>
<evidence type="ECO:0000256" key="1">
    <source>
        <dbReference type="SAM" id="MobiDB-lite"/>
    </source>
</evidence>
<sequence length="234" mass="25736">MRASRASDAACVLVISLLAAMFLLLAECSDTESSSSASSAGSEPQHLHSSASSEDGRTFTNSQRALWPLAAASQVLAFNVSNFVAVMFLKALLVALGLATGFSGFGLYTARRTDPPHQFAALQYHPRRPSSHPVYEPPEDHGHIRWATTYLSSLNTGDYRCLKRIACEQPERARFYASLKDTIVSALRMVPWMFSQNPDHDKITAAVRSAARIGTRYHQLCRIKFPCRSLSSGR</sequence>
<protein>
    <submittedName>
        <fullName evidence="4">Uncharacterized protein</fullName>
    </submittedName>
</protein>
<dbReference type="AlphaFoldDB" id="A0A9D4QAV7"/>
<evidence type="ECO:0000313" key="4">
    <source>
        <dbReference type="EMBL" id="KAH7972308.1"/>
    </source>
</evidence>
<accession>A0A9D4QAV7</accession>
<comment type="caution">
    <text evidence="4">The sequence shown here is derived from an EMBL/GenBank/DDBJ whole genome shotgun (WGS) entry which is preliminary data.</text>
</comment>
<keyword evidence="2" id="KW-1133">Transmembrane helix</keyword>
<proteinExistence type="predicted"/>
<feature type="signal peptide" evidence="3">
    <location>
        <begin position="1"/>
        <end position="28"/>
    </location>
</feature>
<reference evidence="4" key="1">
    <citation type="journal article" date="2020" name="Cell">
        <title>Large-Scale Comparative Analyses of Tick Genomes Elucidate Their Genetic Diversity and Vector Capacities.</title>
        <authorList>
            <consortium name="Tick Genome and Microbiome Consortium (TIGMIC)"/>
            <person name="Jia N."/>
            <person name="Wang J."/>
            <person name="Shi W."/>
            <person name="Du L."/>
            <person name="Sun Y."/>
            <person name="Zhan W."/>
            <person name="Jiang J.F."/>
            <person name="Wang Q."/>
            <person name="Zhang B."/>
            <person name="Ji P."/>
            <person name="Bell-Sakyi L."/>
            <person name="Cui X.M."/>
            <person name="Yuan T.T."/>
            <person name="Jiang B.G."/>
            <person name="Yang W.F."/>
            <person name="Lam T.T."/>
            <person name="Chang Q.C."/>
            <person name="Ding S.J."/>
            <person name="Wang X.J."/>
            <person name="Zhu J.G."/>
            <person name="Ruan X.D."/>
            <person name="Zhao L."/>
            <person name="Wei J.T."/>
            <person name="Ye R.Z."/>
            <person name="Que T.C."/>
            <person name="Du C.H."/>
            <person name="Zhou Y.H."/>
            <person name="Cheng J.X."/>
            <person name="Dai P.F."/>
            <person name="Guo W.B."/>
            <person name="Han X.H."/>
            <person name="Huang E.J."/>
            <person name="Li L.F."/>
            <person name="Wei W."/>
            <person name="Gao Y.C."/>
            <person name="Liu J.Z."/>
            <person name="Shao H.Z."/>
            <person name="Wang X."/>
            <person name="Wang C.C."/>
            <person name="Yang T.C."/>
            <person name="Huo Q.B."/>
            <person name="Li W."/>
            <person name="Chen H.Y."/>
            <person name="Chen S.E."/>
            <person name="Zhou L.G."/>
            <person name="Ni X.B."/>
            <person name="Tian J.H."/>
            <person name="Sheng Y."/>
            <person name="Liu T."/>
            <person name="Pan Y.S."/>
            <person name="Xia L.Y."/>
            <person name="Li J."/>
            <person name="Zhao F."/>
            <person name="Cao W.C."/>
        </authorList>
    </citation>
    <scope>NUCLEOTIDE SEQUENCE</scope>
    <source>
        <strain evidence="4">Rsan-2018</strain>
    </source>
</reference>
<feature type="chain" id="PRO_5039697307" evidence="3">
    <location>
        <begin position="29"/>
        <end position="234"/>
    </location>
</feature>
<keyword evidence="3" id="KW-0732">Signal</keyword>
<evidence type="ECO:0000256" key="3">
    <source>
        <dbReference type="SAM" id="SignalP"/>
    </source>
</evidence>
<feature type="region of interest" description="Disordered" evidence="1">
    <location>
        <begin position="35"/>
        <end position="57"/>
    </location>
</feature>
<dbReference type="EMBL" id="JABSTV010001247">
    <property type="protein sequence ID" value="KAH7972308.1"/>
    <property type="molecule type" value="Genomic_DNA"/>
</dbReference>
<keyword evidence="2" id="KW-0812">Transmembrane</keyword>
<dbReference type="OrthoDB" id="6486273at2759"/>